<organism evidence="22 23">
    <name type="scientific">Corynebacterium spheniscorum</name>
    <dbReference type="NCBI Taxonomy" id="185761"/>
    <lineage>
        <taxon>Bacteria</taxon>
        <taxon>Bacillati</taxon>
        <taxon>Actinomycetota</taxon>
        <taxon>Actinomycetes</taxon>
        <taxon>Mycobacteriales</taxon>
        <taxon>Corynebacteriaceae</taxon>
        <taxon>Corynebacterium</taxon>
    </lineage>
</organism>
<evidence type="ECO:0000256" key="8">
    <source>
        <dbReference type="ARBA" id="ARBA00022723"/>
    </source>
</evidence>
<comment type="similarity">
    <text evidence="6 19">In the N-terminal section; belongs to the DHBP synthase family.</text>
</comment>
<feature type="binding site" evidence="19">
    <location>
        <begin position="311"/>
        <end position="313"/>
    </location>
    <ligand>
        <name>GTP</name>
        <dbReference type="ChEBI" id="CHEBI:37565"/>
    </ligand>
</feature>
<feature type="active site" description="Nucleophile; for GTP cyclohydrolase activity" evidence="19">
    <location>
        <position position="347"/>
    </location>
</feature>
<evidence type="ECO:0000256" key="4">
    <source>
        <dbReference type="ARBA" id="ARBA00004853"/>
    </source>
</evidence>
<evidence type="ECO:0000256" key="5">
    <source>
        <dbReference type="ARBA" id="ARBA00004904"/>
    </source>
</evidence>
<dbReference type="InterPro" id="IPR000422">
    <property type="entry name" value="DHBP_synthase_RibB"/>
</dbReference>
<feature type="binding site" evidence="19">
    <location>
        <position position="272"/>
    </location>
    <ligand>
        <name>Zn(2+)</name>
        <dbReference type="ChEBI" id="CHEBI:29105"/>
        <note>catalytic</note>
    </ligand>
</feature>
<feature type="binding site" evidence="19">
    <location>
        <begin position="151"/>
        <end position="155"/>
    </location>
    <ligand>
        <name>D-ribulose 5-phosphate</name>
        <dbReference type="ChEBI" id="CHEBI:58121"/>
    </ligand>
</feature>
<evidence type="ECO:0000256" key="15">
    <source>
        <dbReference type="ARBA" id="ARBA00023239"/>
    </source>
</evidence>
<feature type="site" description="Essential for DHBP synthase activity" evidence="19">
    <location>
        <position position="137"/>
    </location>
</feature>
<feature type="active site" description="Proton acceptor; for GTP cyclohydrolase activity" evidence="19">
    <location>
        <position position="345"/>
    </location>
</feature>
<sequence length="437" mass="47443">MTEGIEQRAETGISLDSVEEAIADIAAGKAVVVVDDEDRENEGDLIFAAEKATPELVAFMVRYSSGYICASLTGPECERLNLPAMVQHNEDARGTAYTVTVDAATGTTGISASSRAETLRRLADPECGPADFTRPGHINPLRARSGGVLVRAGHTEAAVDLARLAGLRPAGVLCEIVSEEDPTDMARSEELRAFATTHGLKMISIEQLIEWRLEHDAMVTREVETILPTDHGVFRAIGFTNVVDGVEHVALVVGEPDQDGGENVPVRVHSECLTGDVFSSRRCDCGQQLHASLELLQNEGRGVLLYLRGQEGRGIGLISKLKAYRLQDEGMDTVDANLSLGLPADAREYTCAVDMLRDLGIHSVDLLSNNPEKAEALRDGGVAVNHRMSLPVVVHDDNVRYLRTKRDRMGHDLPALNEYDREHGEDSEAMNTAAHQH</sequence>
<dbReference type="NCBIfam" id="TIGR00505">
    <property type="entry name" value="ribA"/>
    <property type="match status" value="1"/>
</dbReference>
<comment type="function">
    <text evidence="3 19">Catalyzes the conversion of D-ribulose 5-phosphate to formate and 3,4-dihydroxy-2-butanone 4-phosphate.</text>
</comment>
<keyword evidence="12 19" id="KW-0460">Magnesium</keyword>
<dbReference type="Gene3D" id="3.40.50.10990">
    <property type="entry name" value="GTP cyclohydrolase II"/>
    <property type="match status" value="1"/>
</dbReference>
<dbReference type="CDD" id="cd00641">
    <property type="entry name" value="GTP_cyclohydro2"/>
    <property type="match status" value="1"/>
</dbReference>
<feature type="binding site" evidence="19">
    <location>
        <begin position="267"/>
        <end position="271"/>
    </location>
    <ligand>
        <name>GTP</name>
        <dbReference type="ChEBI" id="CHEBI:37565"/>
    </ligand>
</feature>
<evidence type="ECO:0000256" key="14">
    <source>
        <dbReference type="ARBA" id="ARBA00023211"/>
    </source>
</evidence>
<keyword evidence="9 19" id="KW-0547">Nucleotide-binding</keyword>
<evidence type="ECO:0000256" key="17">
    <source>
        <dbReference type="ARBA" id="ARBA00043932"/>
    </source>
</evidence>
<comment type="pathway">
    <text evidence="5 19">Cofactor biosynthesis; riboflavin biosynthesis; 2-hydroxy-3-oxobutyl phosphate from D-ribulose 5-phosphate: step 1/1.</text>
</comment>
<gene>
    <name evidence="19" type="primary">ribBA</name>
    <name evidence="22" type="ORF">SAMN05660282_01554</name>
</gene>
<feature type="binding site" evidence="19">
    <location>
        <position position="175"/>
    </location>
    <ligand>
        <name>D-ribulose 5-phosphate</name>
        <dbReference type="ChEBI" id="CHEBI:58121"/>
    </ligand>
</feature>
<evidence type="ECO:0000256" key="16">
    <source>
        <dbReference type="ARBA" id="ARBA00023268"/>
    </source>
</evidence>
<dbReference type="GO" id="GO:0008686">
    <property type="term" value="F:3,4-dihydroxy-2-butanone-4-phosphate synthase activity"/>
    <property type="evidence" value="ECO:0007669"/>
    <property type="project" value="UniProtKB-UniRule"/>
</dbReference>
<comment type="cofactor">
    <cofactor evidence="19">
        <name>Mg(2+)</name>
        <dbReference type="ChEBI" id="CHEBI:18420"/>
    </cofactor>
    <cofactor evidence="19">
        <name>Mn(2+)</name>
        <dbReference type="ChEBI" id="CHEBI:29035"/>
    </cofactor>
    <text evidence="19">Binds 2 divalent metal cations per subunit. Magnesium or manganese.</text>
</comment>
<protein>
    <recommendedName>
        <fullName evidence="19">Riboflavin biosynthesis protein RibBA</fullName>
    </recommendedName>
    <domain>
        <recommendedName>
            <fullName evidence="19">3,4-dihydroxy-2-butanone 4-phosphate synthase</fullName>
            <shortName evidence="19">DHBP synthase</shortName>
            <ecNumber evidence="19">4.1.99.12</ecNumber>
        </recommendedName>
    </domain>
    <domain>
        <recommendedName>
            <fullName evidence="19">GTP cyclohydrolase-2</fullName>
            <ecNumber evidence="19">3.5.4.25</ecNumber>
        </recommendedName>
        <alternativeName>
            <fullName evidence="19">GTP cyclohydrolase II</fullName>
        </alternativeName>
    </domain>
</protein>
<dbReference type="PANTHER" id="PTHR21327:SF18">
    <property type="entry name" value="3,4-DIHYDROXY-2-BUTANONE 4-PHOSPHATE SYNTHASE"/>
    <property type="match status" value="1"/>
</dbReference>
<dbReference type="InterPro" id="IPR000926">
    <property type="entry name" value="RibA"/>
</dbReference>
<evidence type="ECO:0000256" key="1">
    <source>
        <dbReference type="ARBA" id="ARBA00000141"/>
    </source>
</evidence>
<feature type="binding site" evidence="19">
    <location>
        <begin position="39"/>
        <end position="40"/>
    </location>
    <ligand>
        <name>D-ribulose 5-phosphate</name>
        <dbReference type="ChEBI" id="CHEBI:58121"/>
    </ligand>
</feature>
<proteinExistence type="inferred from homology"/>
<dbReference type="Pfam" id="PF00925">
    <property type="entry name" value="GTP_cyclohydro2"/>
    <property type="match status" value="1"/>
</dbReference>
<dbReference type="Gene3D" id="3.90.870.10">
    <property type="entry name" value="DHBP synthase"/>
    <property type="match status" value="1"/>
</dbReference>
<feature type="binding site" evidence="19">
    <location>
        <position position="288"/>
    </location>
    <ligand>
        <name>GTP</name>
        <dbReference type="ChEBI" id="CHEBI:37565"/>
    </ligand>
</feature>
<evidence type="ECO:0000256" key="18">
    <source>
        <dbReference type="ARBA" id="ARBA00049295"/>
    </source>
</evidence>
<evidence type="ECO:0000256" key="11">
    <source>
        <dbReference type="ARBA" id="ARBA00022833"/>
    </source>
</evidence>
<feature type="site" description="Essential for DHBP synthase activity" evidence="19">
    <location>
        <position position="175"/>
    </location>
</feature>
<dbReference type="GO" id="GO:0005525">
    <property type="term" value="F:GTP binding"/>
    <property type="evidence" value="ECO:0007669"/>
    <property type="project" value="UniProtKB-KW"/>
</dbReference>
<comment type="function">
    <text evidence="17 19">Catalyzes the conversion of GTP to 2,5-diamino-6-ribosylamino-4(3H)-pyrimidinone 5'-phosphate (DARP), formate and pyrophosphate.</text>
</comment>
<dbReference type="SUPFAM" id="SSF55821">
    <property type="entry name" value="YrdC/RibB"/>
    <property type="match status" value="1"/>
</dbReference>
<feature type="binding site" evidence="19">
    <location>
        <position position="368"/>
    </location>
    <ligand>
        <name>GTP</name>
        <dbReference type="ChEBI" id="CHEBI:37565"/>
    </ligand>
</feature>
<keyword evidence="23" id="KW-1185">Reference proteome</keyword>
<dbReference type="NCBIfam" id="TIGR00506">
    <property type="entry name" value="ribB"/>
    <property type="match status" value="1"/>
</dbReference>
<evidence type="ECO:0000256" key="9">
    <source>
        <dbReference type="ARBA" id="ARBA00022741"/>
    </source>
</evidence>
<evidence type="ECO:0000256" key="12">
    <source>
        <dbReference type="ARBA" id="ARBA00022842"/>
    </source>
</evidence>
<dbReference type="PANTHER" id="PTHR21327">
    <property type="entry name" value="GTP CYCLOHYDROLASE II-RELATED"/>
    <property type="match status" value="1"/>
</dbReference>
<dbReference type="GO" id="GO:0005829">
    <property type="term" value="C:cytosol"/>
    <property type="evidence" value="ECO:0007669"/>
    <property type="project" value="TreeGrafter"/>
</dbReference>
<keyword evidence="16 19" id="KW-0511">Multifunctional enzyme</keyword>
<dbReference type="UniPathway" id="UPA00275">
    <property type="reaction ID" value="UER00399"/>
</dbReference>
<name>A0A1I2TMW1_9CORY</name>
<feature type="region of interest" description="Disordered" evidence="20">
    <location>
        <begin position="413"/>
        <end position="437"/>
    </location>
</feature>
<evidence type="ECO:0000313" key="22">
    <source>
        <dbReference type="EMBL" id="SFG66305.1"/>
    </source>
</evidence>
<keyword evidence="11 19" id="KW-0862">Zinc</keyword>
<evidence type="ECO:0000256" key="7">
    <source>
        <dbReference type="ARBA" id="ARBA00022619"/>
    </source>
</evidence>
<dbReference type="InterPro" id="IPR032677">
    <property type="entry name" value="GTP_cyclohydro_II"/>
</dbReference>
<comment type="catalytic activity">
    <reaction evidence="1 19">
        <text>D-ribulose 5-phosphate = (2S)-2-hydroxy-3-oxobutyl phosphate + formate + H(+)</text>
        <dbReference type="Rhea" id="RHEA:18457"/>
        <dbReference type="ChEBI" id="CHEBI:15378"/>
        <dbReference type="ChEBI" id="CHEBI:15740"/>
        <dbReference type="ChEBI" id="CHEBI:58121"/>
        <dbReference type="ChEBI" id="CHEBI:58830"/>
        <dbReference type="EC" id="4.1.99.12"/>
    </reaction>
</comment>
<dbReference type="HAMAP" id="MF_00179">
    <property type="entry name" value="RibA"/>
    <property type="match status" value="1"/>
</dbReference>
<dbReference type="HAMAP" id="MF_00180">
    <property type="entry name" value="RibB"/>
    <property type="match status" value="1"/>
</dbReference>
<dbReference type="NCBIfam" id="NF006803">
    <property type="entry name" value="PRK09311.1"/>
    <property type="match status" value="1"/>
</dbReference>
<dbReference type="GO" id="GO:0008270">
    <property type="term" value="F:zinc ion binding"/>
    <property type="evidence" value="ECO:0007669"/>
    <property type="project" value="UniProtKB-UniRule"/>
</dbReference>
<dbReference type="FunFam" id="3.40.50.10990:FF:000001">
    <property type="entry name" value="Riboflavin biosynthesis protein RibBA"/>
    <property type="match status" value="1"/>
</dbReference>
<reference evidence="22 23" key="1">
    <citation type="submission" date="2016-10" db="EMBL/GenBank/DDBJ databases">
        <authorList>
            <person name="de Groot N.N."/>
        </authorList>
    </citation>
    <scope>NUCLEOTIDE SEQUENCE [LARGE SCALE GENOMIC DNA]</scope>
    <source>
        <strain>J11</strain>
        <strain evidence="23">PG 39</strain>
    </source>
</reference>
<keyword evidence="13 19" id="KW-0342">GTP-binding</keyword>
<evidence type="ECO:0000259" key="21">
    <source>
        <dbReference type="Pfam" id="PF00925"/>
    </source>
</evidence>
<dbReference type="GO" id="GO:0003935">
    <property type="term" value="F:GTP cyclohydrolase II activity"/>
    <property type="evidence" value="ECO:0007669"/>
    <property type="project" value="UniProtKB-UniRule"/>
</dbReference>
<evidence type="ECO:0000256" key="6">
    <source>
        <dbReference type="ARBA" id="ARBA00005520"/>
    </source>
</evidence>
<keyword evidence="14 19" id="KW-0464">Manganese</keyword>
<comment type="cofactor">
    <cofactor evidence="2">
        <name>Mn(2+)</name>
        <dbReference type="ChEBI" id="CHEBI:29035"/>
    </cofactor>
</comment>
<dbReference type="NCBIfam" id="NF001591">
    <property type="entry name" value="PRK00393.1"/>
    <property type="match status" value="1"/>
</dbReference>
<dbReference type="EC" id="3.5.4.25" evidence="19"/>
<feature type="binding site" evidence="19">
    <location>
        <position position="333"/>
    </location>
    <ligand>
        <name>GTP</name>
        <dbReference type="ChEBI" id="CHEBI:37565"/>
    </ligand>
</feature>
<dbReference type="InterPro" id="IPR036144">
    <property type="entry name" value="RibA-like_sf"/>
</dbReference>
<dbReference type="AlphaFoldDB" id="A0A1I2TMW1"/>
<comment type="similarity">
    <text evidence="19">In the C-terminal section; belongs to the GTP cyclohydrolase II family.</text>
</comment>
<feature type="binding site" evidence="19">
    <location>
        <position position="154"/>
    </location>
    <ligand>
        <name>Mg(2+)</name>
        <dbReference type="ChEBI" id="CHEBI:18420"/>
        <label>2</label>
    </ligand>
</feature>
<keyword evidence="10 19" id="KW-0378">Hydrolase</keyword>
<dbReference type="EMBL" id="FOPJ01000009">
    <property type="protein sequence ID" value="SFG66305.1"/>
    <property type="molecule type" value="Genomic_DNA"/>
</dbReference>
<feature type="binding site" evidence="19">
    <location>
        <position position="373"/>
    </location>
    <ligand>
        <name>GTP</name>
        <dbReference type="ChEBI" id="CHEBI:37565"/>
    </ligand>
</feature>
<dbReference type="InterPro" id="IPR016299">
    <property type="entry name" value="Riboflavin_synth_RibBA"/>
</dbReference>
<feature type="region of interest" description="GTP cyclohydrolase II" evidence="19">
    <location>
        <begin position="215"/>
        <end position="437"/>
    </location>
</feature>
<keyword evidence="15 19" id="KW-0456">Lyase</keyword>
<evidence type="ECO:0000256" key="20">
    <source>
        <dbReference type="SAM" id="MobiDB-lite"/>
    </source>
</evidence>
<feature type="region of interest" description="DHBP synthase" evidence="19">
    <location>
        <begin position="1"/>
        <end position="214"/>
    </location>
</feature>
<dbReference type="InterPro" id="IPR017945">
    <property type="entry name" value="DHBP_synth_RibB-like_a/b_dom"/>
</dbReference>
<evidence type="ECO:0000256" key="3">
    <source>
        <dbReference type="ARBA" id="ARBA00002284"/>
    </source>
</evidence>
<dbReference type="FunFam" id="3.90.870.10:FF:000001">
    <property type="entry name" value="Riboflavin biosynthesis protein RibBA"/>
    <property type="match status" value="1"/>
</dbReference>
<evidence type="ECO:0000313" key="23">
    <source>
        <dbReference type="Proteomes" id="UP000199065"/>
    </source>
</evidence>
<dbReference type="HAMAP" id="MF_01283">
    <property type="entry name" value="RibBA"/>
    <property type="match status" value="1"/>
</dbReference>
<accession>A0A1I2TMW1</accession>
<dbReference type="PIRSF" id="PIRSF001259">
    <property type="entry name" value="RibA"/>
    <property type="match status" value="1"/>
</dbReference>
<evidence type="ECO:0000256" key="13">
    <source>
        <dbReference type="ARBA" id="ARBA00023134"/>
    </source>
</evidence>
<dbReference type="GO" id="GO:0000287">
    <property type="term" value="F:magnesium ion binding"/>
    <property type="evidence" value="ECO:0007669"/>
    <property type="project" value="UniProtKB-UniRule"/>
</dbReference>
<comment type="cofactor">
    <cofactor evidence="19">
        <name>Zn(2+)</name>
        <dbReference type="ChEBI" id="CHEBI:29105"/>
    </cofactor>
    <text evidence="19">Binds 1 zinc ion per subunit.</text>
</comment>
<dbReference type="Pfam" id="PF00926">
    <property type="entry name" value="DHBP_synthase"/>
    <property type="match status" value="1"/>
</dbReference>
<comment type="pathway">
    <text evidence="4 19">Cofactor biosynthesis; riboflavin biosynthesis; 5-amino-6-(D-ribitylamino)uracil from GTP: step 1/4.</text>
</comment>
<evidence type="ECO:0000256" key="2">
    <source>
        <dbReference type="ARBA" id="ARBA00001936"/>
    </source>
</evidence>
<keyword evidence="7 19" id="KW-0686">Riboflavin biosynthesis</keyword>
<feature type="binding site" evidence="19">
    <location>
        <position position="40"/>
    </location>
    <ligand>
        <name>Mg(2+)</name>
        <dbReference type="ChEBI" id="CHEBI:18420"/>
        <label>2</label>
    </ligand>
</feature>
<dbReference type="Proteomes" id="UP000199065">
    <property type="component" value="Unassembled WGS sequence"/>
</dbReference>
<feature type="binding site" evidence="19">
    <location>
        <position position="285"/>
    </location>
    <ligand>
        <name>Zn(2+)</name>
        <dbReference type="ChEBI" id="CHEBI:29105"/>
        <note>catalytic</note>
    </ligand>
</feature>
<evidence type="ECO:0000256" key="19">
    <source>
        <dbReference type="HAMAP-Rule" id="MF_01283"/>
    </source>
</evidence>
<feature type="binding site" evidence="19">
    <location>
        <position position="44"/>
    </location>
    <ligand>
        <name>D-ribulose 5-phosphate</name>
        <dbReference type="ChEBI" id="CHEBI:58121"/>
    </ligand>
</feature>
<dbReference type="EC" id="4.1.99.12" evidence="19"/>
<keyword evidence="8 19" id="KW-0479">Metal-binding</keyword>
<feature type="domain" description="GTP cyclohydrolase II" evidence="21">
    <location>
        <begin position="221"/>
        <end position="388"/>
    </location>
</feature>
<dbReference type="GO" id="GO:0009231">
    <property type="term" value="P:riboflavin biosynthetic process"/>
    <property type="evidence" value="ECO:0007669"/>
    <property type="project" value="UniProtKB-UniRule"/>
</dbReference>
<evidence type="ECO:0000256" key="10">
    <source>
        <dbReference type="ARBA" id="ARBA00022801"/>
    </source>
</evidence>
<dbReference type="SUPFAM" id="SSF142695">
    <property type="entry name" value="RibA-like"/>
    <property type="match status" value="1"/>
</dbReference>
<feature type="binding site" evidence="19">
    <location>
        <position position="40"/>
    </location>
    <ligand>
        <name>Mg(2+)</name>
        <dbReference type="ChEBI" id="CHEBI:18420"/>
        <label>1</label>
    </ligand>
</feature>
<feature type="binding site" evidence="19">
    <location>
        <position position="283"/>
    </location>
    <ligand>
        <name>Zn(2+)</name>
        <dbReference type="ChEBI" id="CHEBI:29105"/>
        <note>catalytic</note>
    </ligand>
</feature>
<dbReference type="STRING" id="185761.SAMN05660282_01554"/>
<comment type="catalytic activity">
    <reaction evidence="18 19">
        <text>GTP + 4 H2O = 2,5-diamino-6-hydroxy-4-(5-phosphoribosylamino)-pyrimidine + formate + 2 phosphate + 3 H(+)</text>
        <dbReference type="Rhea" id="RHEA:23704"/>
        <dbReference type="ChEBI" id="CHEBI:15377"/>
        <dbReference type="ChEBI" id="CHEBI:15378"/>
        <dbReference type="ChEBI" id="CHEBI:15740"/>
        <dbReference type="ChEBI" id="CHEBI:37565"/>
        <dbReference type="ChEBI" id="CHEBI:43474"/>
        <dbReference type="ChEBI" id="CHEBI:58614"/>
        <dbReference type="EC" id="3.5.4.25"/>
    </reaction>
</comment>
<dbReference type="GO" id="GO:0030145">
    <property type="term" value="F:manganese ion binding"/>
    <property type="evidence" value="ECO:0007669"/>
    <property type="project" value="UniProtKB-UniRule"/>
</dbReference>